<dbReference type="STRING" id="1195246.AGRI_07620"/>
<dbReference type="InterPro" id="IPR050469">
    <property type="entry name" value="Diguanylate_Cyclase"/>
</dbReference>
<sequence length="310" mass="34978">MNSSALQLLKQLPGGIILLNNRYQLTFVNSFVCQHSGLPERDLVGHDFFQLFPEVPKAWFCRKVTEVLTQQQIQQISWQQRLYLLKFPRQAATENMAMAQNISLLPLPQRDDSALAIWIEDATETARYHAQLLLSAQQLKRHDRFDSLTELPNRQYWLQQLQLELARAERYERPLAVLLFELDRFKALNDQYGHQFGDSVLQSLARQCGALLRDNDLLARLGGAEFAVLLPDTELAGALEVANRLRASLAQQGITEQLPPVKLSISCGVSTFIAGVSADTLLQQAEQALYQAKCAGKNQTSIWRDSSKAS</sequence>
<dbReference type="PROSITE" id="PS50887">
    <property type="entry name" value="GGDEF"/>
    <property type="match status" value="1"/>
</dbReference>
<dbReference type="CDD" id="cd00130">
    <property type="entry name" value="PAS"/>
    <property type="match status" value="1"/>
</dbReference>
<dbReference type="PATRIC" id="fig|1195246.3.peg.1495"/>
<dbReference type="eggNOG" id="COG3706">
    <property type="taxonomic scope" value="Bacteria"/>
</dbReference>
<dbReference type="InterPro" id="IPR035965">
    <property type="entry name" value="PAS-like_dom_sf"/>
</dbReference>
<evidence type="ECO:0000256" key="3">
    <source>
        <dbReference type="ARBA" id="ARBA00034247"/>
    </source>
</evidence>
<dbReference type="InterPro" id="IPR043128">
    <property type="entry name" value="Rev_trsase/Diguanyl_cyclase"/>
</dbReference>
<feature type="domain" description="GGDEF" evidence="4">
    <location>
        <begin position="173"/>
        <end position="305"/>
    </location>
</feature>
<comment type="cofactor">
    <cofactor evidence="1">
        <name>Mg(2+)</name>
        <dbReference type="ChEBI" id="CHEBI:18420"/>
    </cofactor>
</comment>
<dbReference type="InterPro" id="IPR000160">
    <property type="entry name" value="GGDEF_dom"/>
</dbReference>
<dbReference type="Pfam" id="PF13188">
    <property type="entry name" value="PAS_8"/>
    <property type="match status" value="1"/>
</dbReference>
<evidence type="ECO:0000256" key="2">
    <source>
        <dbReference type="ARBA" id="ARBA00012528"/>
    </source>
</evidence>
<dbReference type="Gene3D" id="3.30.450.20">
    <property type="entry name" value="PAS domain"/>
    <property type="match status" value="1"/>
</dbReference>
<keyword evidence="6" id="KW-1185">Reference proteome</keyword>
<dbReference type="Proteomes" id="UP000035062">
    <property type="component" value="Unassembled WGS sequence"/>
</dbReference>
<dbReference type="CDD" id="cd01949">
    <property type="entry name" value="GGDEF"/>
    <property type="match status" value="1"/>
</dbReference>
<evidence type="ECO:0000259" key="4">
    <source>
        <dbReference type="PROSITE" id="PS50887"/>
    </source>
</evidence>
<comment type="caution">
    <text evidence="5">The sequence shown here is derived from an EMBL/GenBank/DDBJ whole genome shotgun (WGS) entry which is preliminary data.</text>
</comment>
<dbReference type="NCBIfam" id="TIGR00254">
    <property type="entry name" value="GGDEF"/>
    <property type="match status" value="1"/>
</dbReference>
<dbReference type="SUPFAM" id="SSF55073">
    <property type="entry name" value="Nucleotide cyclase"/>
    <property type="match status" value="1"/>
</dbReference>
<dbReference type="FunFam" id="3.30.70.270:FF:000001">
    <property type="entry name" value="Diguanylate cyclase domain protein"/>
    <property type="match status" value="1"/>
</dbReference>
<gene>
    <name evidence="5" type="ORF">AGRI_07620</name>
</gene>
<proteinExistence type="predicted"/>
<evidence type="ECO:0000256" key="1">
    <source>
        <dbReference type="ARBA" id="ARBA00001946"/>
    </source>
</evidence>
<dbReference type="RefSeq" id="WP_008984398.1">
    <property type="nucleotide sequence ID" value="NZ_AKKU01000013.1"/>
</dbReference>
<dbReference type="GO" id="GO:0052621">
    <property type="term" value="F:diguanylate cyclase activity"/>
    <property type="evidence" value="ECO:0007669"/>
    <property type="project" value="UniProtKB-EC"/>
</dbReference>
<accession>I9P2V6</accession>
<reference evidence="5 6" key="1">
    <citation type="journal article" date="2012" name="J. Bacteriol.">
        <title>Genome Sequence of Pectin-Degrading Alishewanella agri, Isolated from Landfill Soil.</title>
        <authorList>
            <person name="Kim J."/>
            <person name="Jung J."/>
            <person name="Sung J.S."/>
            <person name="Chun J."/>
            <person name="Park W."/>
        </authorList>
    </citation>
    <scope>NUCLEOTIDE SEQUENCE [LARGE SCALE GENOMIC DNA]</scope>
    <source>
        <strain evidence="5 6">BL06</strain>
    </source>
</reference>
<comment type="catalytic activity">
    <reaction evidence="3">
        <text>2 GTP = 3',3'-c-di-GMP + 2 diphosphate</text>
        <dbReference type="Rhea" id="RHEA:24898"/>
        <dbReference type="ChEBI" id="CHEBI:33019"/>
        <dbReference type="ChEBI" id="CHEBI:37565"/>
        <dbReference type="ChEBI" id="CHEBI:58805"/>
        <dbReference type="EC" id="2.7.7.65"/>
    </reaction>
</comment>
<evidence type="ECO:0000313" key="5">
    <source>
        <dbReference type="EMBL" id="EIW89119.1"/>
    </source>
</evidence>
<dbReference type="AlphaFoldDB" id="I9P2V6"/>
<name>I9P2V6_9ALTE</name>
<dbReference type="SMART" id="SM00091">
    <property type="entry name" value="PAS"/>
    <property type="match status" value="1"/>
</dbReference>
<dbReference type="SUPFAM" id="SSF55785">
    <property type="entry name" value="PYP-like sensor domain (PAS domain)"/>
    <property type="match status" value="1"/>
</dbReference>
<dbReference type="Pfam" id="PF00990">
    <property type="entry name" value="GGDEF"/>
    <property type="match status" value="1"/>
</dbReference>
<dbReference type="SMART" id="SM00267">
    <property type="entry name" value="GGDEF"/>
    <property type="match status" value="1"/>
</dbReference>
<organism evidence="5 6">
    <name type="scientific">Alishewanella agri BL06</name>
    <dbReference type="NCBI Taxonomy" id="1195246"/>
    <lineage>
        <taxon>Bacteria</taxon>
        <taxon>Pseudomonadati</taxon>
        <taxon>Pseudomonadota</taxon>
        <taxon>Gammaproteobacteria</taxon>
        <taxon>Alteromonadales</taxon>
        <taxon>Alteromonadaceae</taxon>
        <taxon>Alishewanella</taxon>
    </lineage>
</organism>
<protein>
    <recommendedName>
        <fullName evidence="2">diguanylate cyclase</fullName>
        <ecNumber evidence="2">2.7.7.65</ecNumber>
    </recommendedName>
</protein>
<dbReference type="PANTHER" id="PTHR45138:SF9">
    <property type="entry name" value="DIGUANYLATE CYCLASE DGCM-RELATED"/>
    <property type="match status" value="1"/>
</dbReference>
<dbReference type="Gene3D" id="3.30.70.270">
    <property type="match status" value="1"/>
</dbReference>
<dbReference type="EC" id="2.7.7.65" evidence="2"/>
<evidence type="ECO:0000313" key="6">
    <source>
        <dbReference type="Proteomes" id="UP000035062"/>
    </source>
</evidence>
<dbReference type="InterPro" id="IPR029787">
    <property type="entry name" value="Nucleotide_cyclase"/>
</dbReference>
<dbReference type="InterPro" id="IPR000014">
    <property type="entry name" value="PAS"/>
</dbReference>
<dbReference type="PANTHER" id="PTHR45138">
    <property type="entry name" value="REGULATORY COMPONENTS OF SENSORY TRANSDUCTION SYSTEM"/>
    <property type="match status" value="1"/>
</dbReference>
<dbReference type="EMBL" id="AKKU01000013">
    <property type="protein sequence ID" value="EIW89119.1"/>
    <property type="molecule type" value="Genomic_DNA"/>
</dbReference>